<protein>
    <submittedName>
        <fullName evidence="5">Uncharacterized protein LOC109125126</fullName>
    </submittedName>
</protein>
<evidence type="ECO:0000256" key="1">
    <source>
        <dbReference type="ARBA" id="ARBA00022884"/>
    </source>
</evidence>
<dbReference type="Pfam" id="PF00076">
    <property type="entry name" value="RRM_1"/>
    <property type="match status" value="1"/>
</dbReference>
<sequence>MCVRKEENLVRLESALTLDRKNMFLLPAWRIFASGYDTDLTRDVVESALRKHFASCGEITDVYFPVNYHEDNRIWKCAFIYFVGEGAVDKALKLNGSDVDGWNVSVTAYPFPENANSSGDVKVEGYDPSLSRDEILSAMTTLFSSYGEISPIFFSDRSVLLHIEGKDAAEKVPELNGIVIGGRKLVVRLLSGLDKSTRHPRRLRGGPICG</sequence>
<evidence type="ECO:0000259" key="3">
    <source>
        <dbReference type="PROSITE" id="PS50102"/>
    </source>
</evidence>
<evidence type="ECO:0000313" key="5">
    <source>
        <dbReference type="RefSeq" id="XP_019097301.1"/>
    </source>
</evidence>
<dbReference type="PANTHER" id="PTHR23236:SF103">
    <property type="entry name" value="RNA-BINDING (RRM_RBD_RNP MOTIFS) FAMILY PROTEIN"/>
    <property type="match status" value="1"/>
</dbReference>
<keyword evidence="1 2" id="KW-0694">RNA-binding</keyword>
<dbReference type="Gene3D" id="3.30.70.330">
    <property type="match status" value="2"/>
</dbReference>
<keyword evidence="4" id="KW-1185">Reference proteome</keyword>
<accession>A0ABM1RE63</accession>
<gene>
    <name evidence="5" type="primary">LOC109125126</name>
</gene>
<feature type="domain" description="RRM" evidence="3">
    <location>
        <begin position="29"/>
        <end position="106"/>
    </location>
</feature>
<dbReference type="PANTHER" id="PTHR23236">
    <property type="entry name" value="EUKARYOTIC TRANSLATION INITIATION FACTOR 4B/4H"/>
    <property type="match status" value="1"/>
</dbReference>
<organism evidence="4 5">
    <name type="scientific">Camelina sativa</name>
    <name type="common">False flax</name>
    <name type="synonym">Myagrum sativum</name>
    <dbReference type="NCBI Taxonomy" id="90675"/>
    <lineage>
        <taxon>Eukaryota</taxon>
        <taxon>Viridiplantae</taxon>
        <taxon>Streptophyta</taxon>
        <taxon>Embryophyta</taxon>
        <taxon>Tracheophyta</taxon>
        <taxon>Spermatophyta</taxon>
        <taxon>Magnoliopsida</taxon>
        <taxon>eudicotyledons</taxon>
        <taxon>Gunneridae</taxon>
        <taxon>Pentapetalae</taxon>
        <taxon>rosids</taxon>
        <taxon>malvids</taxon>
        <taxon>Brassicales</taxon>
        <taxon>Brassicaceae</taxon>
        <taxon>Camelineae</taxon>
        <taxon>Camelina</taxon>
    </lineage>
</organism>
<reference evidence="4" key="1">
    <citation type="journal article" date="2014" name="Nat. Commun.">
        <title>The emerging biofuel crop Camelina sativa retains a highly undifferentiated hexaploid genome structure.</title>
        <authorList>
            <person name="Kagale S."/>
            <person name="Koh C."/>
            <person name="Nixon J."/>
            <person name="Bollina V."/>
            <person name="Clarke W.E."/>
            <person name="Tuteja R."/>
            <person name="Spillane C."/>
            <person name="Robinson S.J."/>
            <person name="Links M.G."/>
            <person name="Clarke C."/>
            <person name="Higgins E.E."/>
            <person name="Huebert T."/>
            <person name="Sharpe A.G."/>
            <person name="Parkin I.A."/>
        </authorList>
    </citation>
    <scope>NUCLEOTIDE SEQUENCE [LARGE SCALE GENOMIC DNA]</scope>
    <source>
        <strain evidence="4">cv. DH55</strain>
    </source>
</reference>
<dbReference type="RefSeq" id="XP_019097301.1">
    <property type="nucleotide sequence ID" value="XM_019241756.1"/>
</dbReference>
<dbReference type="PROSITE" id="PS50102">
    <property type="entry name" value="RRM"/>
    <property type="match status" value="1"/>
</dbReference>
<proteinExistence type="predicted"/>
<name>A0ABM1RE63_CAMSA</name>
<dbReference type="InterPro" id="IPR000504">
    <property type="entry name" value="RRM_dom"/>
</dbReference>
<dbReference type="Proteomes" id="UP000694864">
    <property type="component" value="Chromosome 20"/>
</dbReference>
<evidence type="ECO:0000256" key="2">
    <source>
        <dbReference type="PROSITE-ProRule" id="PRU00176"/>
    </source>
</evidence>
<dbReference type="InterPro" id="IPR035979">
    <property type="entry name" value="RBD_domain_sf"/>
</dbReference>
<dbReference type="GeneID" id="109125126"/>
<dbReference type="SUPFAM" id="SSF54928">
    <property type="entry name" value="RNA-binding domain, RBD"/>
    <property type="match status" value="1"/>
</dbReference>
<reference evidence="5" key="2">
    <citation type="submission" date="2025-08" db="UniProtKB">
        <authorList>
            <consortium name="RefSeq"/>
        </authorList>
    </citation>
    <scope>IDENTIFICATION</scope>
    <source>
        <tissue evidence="5">Leaf</tissue>
    </source>
</reference>
<evidence type="ECO:0000313" key="4">
    <source>
        <dbReference type="Proteomes" id="UP000694864"/>
    </source>
</evidence>
<dbReference type="InterPro" id="IPR012677">
    <property type="entry name" value="Nucleotide-bd_a/b_plait_sf"/>
</dbReference>